<proteinExistence type="predicted"/>
<accession>A0A1M2VWY2</accession>
<sequence length="176" mass="19578">MRRNLRYSNSYPPERPVDSAQESLPFRRHWIRALPAVIHALAERYRSAKAELQVNEDKQKKTRKYSKRVNYNALKDVFTEAGGAFQMFAGDDEDEGLYTLDDKDEDEGMLIVEEGGGGIGQALPAKSRSVSVVPGAPASAGAQNLLEAADDEDAEGEDVEYKDDAYGDWDGYEQEV</sequence>
<name>A0A1M2VWY2_TRAPU</name>
<reference evidence="2 3" key="1">
    <citation type="submission" date="2016-10" db="EMBL/GenBank/DDBJ databases">
        <title>Genome sequence of the basidiomycete white-rot fungus Trametes pubescens.</title>
        <authorList>
            <person name="Makela M.R."/>
            <person name="Granchi Z."/>
            <person name="Peng M."/>
            <person name="De Vries R.P."/>
            <person name="Grigoriev I."/>
            <person name="Riley R."/>
            <person name="Hilden K."/>
        </authorList>
    </citation>
    <scope>NUCLEOTIDE SEQUENCE [LARGE SCALE GENOMIC DNA]</scope>
    <source>
        <strain evidence="2 3">FBCC735</strain>
    </source>
</reference>
<gene>
    <name evidence="2" type="ORF">TRAPUB_11366</name>
</gene>
<dbReference type="AlphaFoldDB" id="A0A1M2VWY2"/>
<evidence type="ECO:0000313" key="2">
    <source>
        <dbReference type="EMBL" id="OJT12088.1"/>
    </source>
</evidence>
<evidence type="ECO:0000313" key="3">
    <source>
        <dbReference type="Proteomes" id="UP000184267"/>
    </source>
</evidence>
<evidence type="ECO:0000256" key="1">
    <source>
        <dbReference type="SAM" id="MobiDB-lite"/>
    </source>
</evidence>
<feature type="region of interest" description="Disordered" evidence="1">
    <location>
        <begin position="132"/>
        <end position="176"/>
    </location>
</feature>
<dbReference type="OrthoDB" id="3070013at2759"/>
<comment type="caution">
    <text evidence="2">The sequence shown here is derived from an EMBL/GenBank/DDBJ whole genome shotgun (WGS) entry which is preliminary data.</text>
</comment>
<keyword evidence="3" id="KW-1185">Reference proteome</keyword>
<feature type="compositionally biased region" description="Acidic residues" evidence="1">
    <location>
        <begin position="148"/>
        <end position="176"/>
    </location>
</feature>
<dbReference type="Proteomes" id="UP000184267">
    <property type="component" value="Unassembled WGS sequence"/>
</dbReference>
<organism evidence="2 3">
    <name type="scientific">Trametes pubescens</name>
    <name type="common">White-rot fungus</name>
    <dbReference type="NCBI Taxonomy" id="154538"/>
    <lineage>
        <taxon>Eukaryota</taxon>
        <taxon>Fungi</taxon>
        <taxon>Dikarya</taxon>
        <taxon>Basidiomycota</taxon>
        <taxon>Agaricomycotina</taxon>
        <taxon>Agaricomycetes</taxon>
        <taxon>Polyporales</taxon>
        <taxon>Polyporaceae</taxon>
        <taxon>Trametes</taxon>
    </lineage>
</organism>
<dbReference type="STRING" id="154538.A0A1M2VWY2"/>
<protein>
    <submittedName>
        <fullName evidence="2">Uncharacterized protein</fullName>
    </submittedName>
</protein>
<dbReference type="EMBL" id="MNAD01000526">
    <property type="protein sequence ID" value="OJT12088.1"/>
    <property type="molecule type" value="Genomic_DNA"/>
</dbReference>